<keyword evidence="3 5" id="KW-0460">Magnesium</keyword>
<dbReference type="SFLD" id="SFLDF00009">
    <property type="entry name" value="o-succinylbenzoate_synthase"/>
    <property type="match status" value="1"/>
</dbReference>
<dbReference type="Gene3D" id="3.30.390.10">
    <property type="entry name" value="Enolase-like, N-terminal domain"/>
    <property type="match status" value="1"/>
</dbReference>
<evidence type="ECO:0000313" key="8">
    <source>
        <dbReference type="Proteomes" id="UP001174210"/>
    </source>
</evidence>
<dbReference type="SFLD" id="SFLDG00180">
    <property type="entry name" value="muconate_cycloisomerase"/>
    <property type="match status" value="1"/>
</dbReference>
<proteinExistence type="inferred from homology"/>
<dbReference type="EC" id="5.1.1.-" evidence="5"/>
<dbReference type="Pfam" id="PF02746">
    <property type="entry name" value="MR_MLE_N"/>
    <property type="match status" value="1"/>
</dbReference>
<protein>
    <recommendedName>
        <fullName evidence="5">Dipeptide epimerase</fullName>
        <ecNumber evidence="5">5.1.1.-</ecNumber>
    </recommendedName>
</protein>
<accession>A0ABT8J2A5</accession>
<evidence type="ECO:0000259" key="6">
    <source>
        <dbReference type="SMART" id="SM00922"/>
    </source>
</evidence>
<dbReference type="Pfam" id="PF13378">
    <property type="entry name" value="MR_MLE_C"/>
    <property type="match status" value="1"/>
</dbReference>
<dbReference type="CDD" id="cd03319">
    <property type="entry name" value="L-Ala-DL-Glu_epimerase"/>
    <property type="match status" value="1"/>
</dbReference>
<comment type="cofactor">
    <cofactor evidence="5">
        <name>Mg(2+)</name>
        <dbReference type="ChEBI" id="CHEBI:18420"/>
    </cofactor>
    <text evidence="5">Binds 1 Mg(2+) ion per subunit.</text>
</comment>
<keyword evidence="8" id="KW-1185">Reference proteome</keyword>
<dbReference type="SMART" id="SM00922">
    <property type="entry name" value="MR_MLE"/>
    <property type="match status" value="1"/>
</dbReference>
<evidence type="ECO:0000256" key="5">
    <source>
        <dbReference type="RuleBase" id="RU366006"/>
    </source>
</evidence>
<dbReference type="Proteomes" id="UP001174210">
    <property type="component" value="Unassembled WGS sequence"/>
</dbReference>
<dbReference type="InterPro" id="IPR029065">
    <property type="entry name" value="Enolase_C-like"/>
</dbReference>
<dbReference type="PANTHER" id="PTHR48073">
    <property type="entry name" value="O-SUCCINYLBENZOATE SYNTHASE-RELATED"/>
    <property type="match status" value="1"/>
</dbReference>
<dbReference type="RefSeq" id="WP_301220550.1">
    <property type="nucleotide sequence ID" value="NZ_JAROCB010000005.1"/>
</dbReference>
<comment type="similarity">
    <text evidence="1 5">Belongs to the mandelate racemase/muconate lactonizing enzyme family.</text>
</comment>
<comment type="caution">
    <text evidence="7">The sequence shown here is derived from an EMBL/GenBank/DDBJ whole genome shotgun (WGS) entry which is preliminary data.</text>
</comment>
<dbReference type="InterPro" id="IPR036849">
    <property type="entry name" value="Enolase-like_C_sf"/>
</dbReference>
<dbReference type="InterPro" id="IPR029017">
    <property type="entry name" value="Enolase-like_N"/>
</dbReference>
<name>A0ABT8J2A5_9MICO</name>
<dbReference type="EMBL" id="JAROCB010000005">
    <property type="protein sequence ID" value="MDN4599205.1"/>
    <property type="molecule type" value="Genomic_DNA"/>
</dbReference>
<dbReference type="SUPFAM" id="SSF51604">
    <property type="entry name" value="Enolase C-terminal domain-like"/>
    <property type="match status" value="1"/>
</dbReference>
<feature type="domain" description="Mandelate racemase/muconate lactonizing enzyme C-terminal" evidence="6">
    <location>
        <begin position="146"/>
        <end position="243"/>
    </location>
</feature>
<dbReference type="SFLD" id="SFLDS00001">
    <property type="entry name" value="Enolase"/>
    <property type="match status" value="1"/>
</dbReference>
<keyword evidence="4 5" id="KW-0413">Isomerase</keyword>
<evidence type="ECO:0000256" key="4">
    <source>
        <dbReference type="ARBA" id="ARBA00023235"/>
    </source>
</evidence>
<evidence type="ECO:0000256" key="2">
    <source>
        <dbReference type="ARBA" id="ARBA00022723"/>
    </source>
</evidence>
<dbReference type="InterPro" id="IPR013341">
    <property type="entry name" value="Mandelate_racemase_N_dom"/>
</dbReference>
<gene>
    <name evidence="7" type="ORF">P5G59_18785</name>
</gene>
<reference evidence="7" key="1">
    <citation type="submission" date="2023-03" db="EMBL/GenBank/DDBJ databases">
        <title>MT1 and MT2 Draft Genomes of Novel Species.</title>
        <authorList>
            <person name="Venkateswaran K."/>
        </authorList>
    </citation>
    <scope>NUCLEOTIDE SEQUENCE</scope>
    <source>
        <strain evidence="7">F6_8S_P_1A</strain>
    </source>
</reference>
<evidence type="ECO:0000313" key="7">
    <source>
        <dbReference type="EMBL" id="MDN4599205.1"/>
    </source>
</evidence>
<evidence type="ECO:0000256" key="1">
    <source>
        <dbReference type="ARBA" id="ARBA00008031"/>
    </source>
</evidence>
<sequence>MARIDRISVHRRLVPLRRPFVTAVRRADVVDALLVSMVDTDGRSGWGEAPVSWRVTGESHESVVAAVEGPLSEAVRGMPGDEPGAVSARLAHAVVGNPSARMAVECAVWDLAARAAGEPLHRYLGGSSAVVETDMTLSAAVTAADVAELLRTAEEHVADGFTTLKVKTGAGGDDLRTVEAVRARVGDAVAIRVDANQGWEPEEAVRIINAWRDDGVDVELVEQPVHRDDIDGLAYVTRHTTTPIVADETVWTSRNLREVLARGAVDRVNIKLAKTGGIAEAIALADAAKEAGVSVFVGCMSESHVGIAAAAALASRLQQTSGSHGAHDLDAGLWLSASPVEGGVQYAGSAVHLSEAPGTGIERLAPALADAAPIGGRR</sequence>
<keyword evidence="2 5" id="KW-0479">Metal-binding</keyword>
<organism evidence="7 8">
    <name type="scientific">Leifsonia virtsii</name>
    <dbReference type="NCBI Taxonomy" id="3035915"/>
    <lineage>
        <taxon>Bacteria</taxon>
        <taxon>Bacillati</taxon>
        <taxon>Actinomycetota</taxon>
        <taxon>Actinomycetes</taxon>
        <taxon>Micrococcales</taxon>
        <taxon>Microbacteriaceae</taxon>
        <taxon>Leifsonia</taxon>
    </lineage>
</organism>
<dbReference type="InterPro" id="IPR013342">
    <property type="entry name" value="Mandelate_racemase_C"/>
</dbReference>
<evidence type="ECO:0000256" key="3">
    <source>
        <dbReference type="ARBA" id="ARBA00022842"/>
    </source>
</evidence>
<dbReference type="PANTHER" id="PTHR48073:SF2">
    <property type="entry name" value="O-SUCCINYLBENZOATE SYNTHASE"/>
    <property type="match status" value="1"/>
</dbReference>
<dbReference type="Gene3D" id="3.20.20.120">
    <property type="entry name" value="Enolase-like C-terminal domain"/>
    <property type="match status" value="1"/>
</dbReference>
<dbReference type="InterPro" id="IPR034603">
    <property type="entry name" value="Dipeptide_epimerase"/>
</dbReference>
<dbReference type="SUPFAM" id="SSF54826">
    <property type="entry name" value="Enolase N-terminal domain-like"/>
    <property type="match status" value="1"/>
</dbReference>